<proteinExistence type="predicted"/>
<dbReference type="STRING" id="1094715.GCA_000236165_00927"/>
<dbReference type="AlphaFoldDB" id="A0A377G9Y2"/>
<dbReference type="GO" id="GO:0042398">
    <property type="term" value="P:modified amino acid biosynthetic process"/>
    <property type="evidence" value="ECO:0007669"/>
    <property type="project" value="InterPro"/>
</dbReference>
<sequence>MKINKIENYQIDKELFKKYLVVETQLLEQWFSKDYFKFETLNAGAEIEFLILDSKYQLSPHNLFFTNKLKSQPVVREAGTAQLEINTPVFPLQDNFLSLLHRNVLSTWKECCNVARTTQHNLALIGSIPQADPAFFKLLNCTPENLFLLMNDVATQYRQGKPLSIHMKGKRDTLQFHPESLAMEGLICSLQLHLQVPPHQLTRYFNIIQLLSAPLLALSSNSSYFCGKNLWSETRIGIFEQLYTFPSPLKHTVFFEPHYFQDTLFPIFLNNIGFPYLLPLAAYEEPRNHMFHVRCQNSCIFRWNRPILAFNNENEPYLRIENRILSTGPTVVDMIANAAFFYGITYYLANNSPFPDTLVSNESLIKNFYAAARHGLDATLHWNNHQIQTNTLLKTLFPLAVKGLQDLGINSVDVHFYLDIIKTRLDKKQNGSIWQEKYLQKHNNDFDGLIEKYVKNQYSETPVGDWNY</sequence>
<protein>
    <submittedName>
        <fullName evidence="1">Carboxylate-amine ligase</fullName>
    </submittedName>
</protein>
<gene>
    <name evidence="1" type="ORF">NCTC11370_01496</name>
</gene>
<dbReference type="EMBL" id="UGGT01000001">
    <property type="protein sequence ID" value="STO21429.1"/>
    <property type="molecule type" value="Genomic_DNA"/>
</dbReference>
<reference evidence="1 2" key="1">
    <citation type="submission" date="2018-06" db="EMBL/GenBank/DDBJ databases">
        <authorList>
            <consortium name="Pathogen Informatics"/>
            <person name="Doyle S."/>
        </authorList>
    </citation>
    <scope>NUCLEOTIDE SEQUENCE [LARGE SCALE GENOMIC DNA]</scope>
    <source>
        <strain evidence="1 2">NCTC11370</strain>
    </source>
</reference>
<dbReference type="InterPro" id="IPR050141">
    <property type="entry name" value="GCL_type2/YbdK_subfam"/>
</dbReference>
<dbReference type="InterPro" id="IPR006336">
    <property type="entry name" value="GCS2"/>
</dbReference>
<dbReference type="InterPro" id="IPR014746">
    <property type="entry name" value="Gln_synth/guanido_kin_cat_dom"/>
</dbReference>
<organism evidence="1 2">
    <name type="scientific">Fluoribacter dumoffii</name>
    <dbReference type="NCBI Taxonomy" id="463"/>
    <lineage>
        <taxon>Bacteria</taxon>
        <taxon>Pseudomonadati</taxon>
        <taxon>Pseudomonadota</taxon>
        <taxon>Gammaproteobacteria</taxon>
        <taxon>Legionellales</taxon>
        <taxon>Legionellaceae</taxon>
        <taxon>Fluoribacter</taxon>
    </lineage>
</organism>
<dbReference type="OrthoDB" id="240589at2"/>
<keyword evidence="2" id="KW-1185">Reference proteome</keyword>
<name>A0A377G9Y2_9GAMM</name>
<dbReference type="GeneID" id="93291933"/>
<dbReference type="RefSeq" id="WP_010653705.1">
    <property type="nucleotide sequence ID" value="NZ_JAPHOO010000001.1"/>
</dbReference>
<evidence type="ECO:0000313" key="1">
    <source>
        <dbReference type="EMBL" id="STO21429.1"/>
    </source>
</evidence>
<dbReference type="Proteomes" id="UP000254554">
    <property type="component" value="Unassembled WGS sequence"/>
</dbReference>
<dbReference type="Gene3D" id="3.30.590.20">
    <property type="match status" value="1"/>
</dbReference>
<dbReference type="PANTHER" id="PTHR36510">
    <property type="entry name" value="GLUTAMATE--CYSTEINE LIGASE 2-RELATED"/>
    <property type="match status" value="1"/>
</dbReference>
<dbReference type="SUPFAM" id="SSF55931">
    <property type="entry name" value="Glutamine synthetase/guanido kinase"/>
    <property type="match status" value="1"/>
</dbReference>
<dbReference type="PANTHER" id="PTHR36510:SF3">
    <property type="entry name" value="CONSERVED PROTEIN"/>
    <property type="match status" value="1"/>
</dbReference>
<dbReference type="Pfam" id="PF04107">
    <property type="entry name" value="GCS2"/>
    <property type="match status" value="1"/>
</dbReference>
<evidence type="ECO:0000313" key="2">
    <source>
        <dbReference type="Proteomes" id="UP000254554"/>
    </source>
</evidence>
<keyword evidence="1" id="KW-0436">Ligase</keyword>
<dbReference type="GO" id="GO:0004357">
    <property type="term" value="F:glutamate-cysteine ligase activity"/>
    <property type="evidence" value="ECO:0007669"/>
    <property type="project" value="InterPro"/>
</dbReference>
<accession>A0A377G9Y2</accession>